<organism evidence="2 3">
    <name type="scientific">Oxalobacter paraformigenes</name>
    <dbReference type="NCBI Taxonomy" id="556268"/>
    <lineage>
        <taxon>Bacteria</taxon>
        <taxon>Pseudomonadati</taxon>
        <taxon>Pseudomonadota</taxon>
        <taxon>Betaproteobacteria</taxon>
        <taxon>Burkholderiales</taxon>
        <taxon>Oxalobacteraceae</taxon>
        <taxon>Oxalobacter</taxon>
    </lineage>
</organism>
<feature type="transmembrane region" description="Helical" evidence="1">
    <location>
        <begin position="96"/>
        <end position="115"/>
    </location>
</feature>
<dbReference type="EMBL" id="ACDP02000023">
    <property type="protein sequence ID" value="EEO27633.1"/>
    <property type="molecule type" value="Genomic_DNA"/>
</dbReference>
<sequence length="158" mass="17593">MEESKEIIDDRTSNLSLQLPHKNNGLEVDVSRLRNAFVEIDAMLKCTTVDKGVITAGSTVTFLFSDGEFQSATFQTGPVNIAIDGYDETRRRYMMLQLNGAGLIALTFPTIYWVAADGTYTTDIAKYLEIIGREALSPTMPTWILVWQVGSIIYGKML</sequence>
<dbReference type="Proteomes" id="UP000003973">
    <property type="component" value="Unassembled WGS sequence"/>
</dbReference>
<keyword evidence="1" id="KW-1133">Transmembrane helix</keyword>
<dbReference type="RefSeq" id="WP_005876764.1">
    <property type="nucleotide sequence ID" value="NZ_CABMNL010000001.1"/>
</dbReference>
<dbReference type="HOGENOM" id="CLU_1667651_0_0_4"/>
<dbReference type="AlphaFoldDB" id="C3X347"/>
<accession>C3X347</accession>
<proteinExistence type="predicted"/>
<reference evidence="2" key="1">
    <citation type="submission" date="2011-10" db="EMBL/GenBank/DDBJ databases">
        <title>The Genome Sequence of Oxalobacter formigenes HOxBLS.</title>
        <authorList>
            <consortium name="The Broad Institute Genome Sequencing Platform"/>
            <person name="Earl A."/>
            <person name="Ward D."/>
            <person name="Feldgarden M."/>
            <person name="Gevers D."/>
            <person name="Allison M.J."/>
            <person name="Humphrey S."/>
            <person name="Young S.K."/>
            <person name="Zeng Q."/>
            <person name="Gargeya S."/>
            <person name="Fitzgerald M."/>
            <person name="Haas B."/>
            <person name="Abouelleil A."/>
            <person name="Alvarado L."/>
            <person name="Arachchi H.M."/>
            <person name="Berlin A."/>
            <person name="Brown A."/>
            <person name="Chapman S.B."/>
            <person name="Chen Z."/>
            <person name="Dunbar C."/>
            <person name="Freedman E."/>
            <person name="Gearin G."/>
            <person name="Goldberg J."/>
            <person name="Griggs A."/>
            <person name="Gujja S."/>
            <person name="Heiman D."/>
            <person name="Howarth C."/>
            <person name="Larson L."/>
            <person name="Lui A."/>
            <person name="MacDonald P.J.P."/>
            <person name="Montmayeur A."/>
            <person name="Murphy C."/>
            <person name="Neiman D."/>
            <person name="Pearson M."/>
            <person name="Priest M."/>
            <person name="Roberts A."/>
            <person name="Saif S."/>
            <person name="Shea T."/>
            <person name="Shenoy N."/>
            <person name="Sisk P."/>
            <person name="Stolte C."/>
            <person name="Sykes S."/>
            <person name="Wortman J."/>
            <person name="Nusbaum C."/>
            <person name="Birren B."/>
        </authorList>
    </citation>
    <scope>NUCLEOTIDE SEQUENCE [LARGE SCALE GENOMIC DNA]</scope>
    <source>
        <strain evidence="2">HOxBLS</strain>
    </source>
</reference>
<name>C3X347_9BURK</name>
<keyword evidence="1" id="KW-0472">Membrane</keyword>
<evidence type="ECO:0000256" key="1">
    <source>
        <dbReference type="SAM" id="Phobius"/>
    </source>
</evidence>
<comment type="caution">
    <text evidence="2">The sequence shown here is derived from an EMBL/GenBank/DDBJ whole genome shotgun (WGS) entry which is preliminary data.</text>
</comment>
<evidence type="ECO:0000313" key="2">
    <source>
        <dbReference type="EMBL" id="EEO27633.1"/>
    </source>
</evidence>
<gene>
    <name evidence="2" type="ORF">OFAG_00786</name>
</gene>
<evidence type="ECO:0000313" key="3">
    <source>
        <dbReference type="Proteomes" id="UP000003973"/>
    </source>
</evidence>
<keyword evidence="3" id="KW-1185">Reference proteome</keyword>
<keyword evidence="1" id="KW-0812">Transmembrane</keyword>
<protein>
    <submittedName>
        <fullName evidence="2">Uncharacterized protein</fullName>
    </submittedName>
</protein>